<dbReference type="PANTHER" id="PTHR30606:SF10">
    <property type="entry name" value="PHOSPHATIDYLINOSITOL MANNOSIDE ACYLTRANSFERASE"/>
    <property type="match status" value="1"/>
</dbReference>
<dbReference type="GO" id="GO:0008610">
    <property type="term" value="P:lipid biosynthetic process"/>
    <property type="evidence" value="ECO:0007669"/>
    <property type="project" value="UniProtKB-ARBA"/>
</dbReference>
<keyword evidence="7" id="KW-1133">Transmembrane helix</keyword>
<feature type="non-terminal residue" evidence="8">
    <location>
        <position position="141"/>
    </location>
</feature>
<reference evidence="8" key="1">
    <citation type="submission" date="2018-05" db="EMBL/GenBank/DDBJ databases">
        <authorList>
            <person name="Lanie J.A."/>
            <person name="Ng W.-L."/>
            <person name="Kazmierczak K.M."/>
            <person name="Andrzejewski T.M."/>
            <person name="Davidsen T.M."/>
            <person name="Wayne K.J."/>
            <person name="Tettelin H."/>
            <person name="Glass J.I."/>
            <person name="Rusch D."/>
            <person name="Podicherti R."/>
            <person name="Tsui H.-C.T."/>
            <person name="Winkler M.E."/>
        </authorList>
    </citation>
    <scope>NUCLEOTIDE SEQUENCE</scope>
</reference>
<evidence type="ECO:0000256" key="6">
    <source>
        <dbReference type="ARBA" id="ARBA00023315"/>
    </source>
</evidence>
<evidence type="ECO:0000256" key="4">
    <source>
        <dbReference type="ARBA" id="ARBA00022679"/>
    </source>
</evidence>
<sequence>MSKKKGLAKTIRYFIEYIIVLLLIYVLKPLSAKSVFTIGRLLGFLSYKLATKRKQIALTNLDIAFGHTKSDEEKKQITKNSFIQIAVSTLQCLWVIKYPSRVHQLIEKDPIGLEILKKCIDQHKGIFFLTAHYGNWEIMGI</sequence>
<proteinExistence type="predicted"/>
<name>A0A382VD14_9ZZZZ</name>
<dbReference type="PANTHER" id="PTHR30606">
    <property type="entry name" value="LIPID A BIOSYNTHESIS LAUROYL ACYLTRANSFERASE"/>
    <property type="match status" value="1"/>
</dbReference>
<accession>A0A382VD14</accession>
<evidence type="ECO:0000256" key="1">
    <source>
        <dbReference type="ARBA" id="ARBA00004533"/>
    </source>
</evidence>
<evidence type="ECO:0000256" key="5">
    <source>
        <dbReference type="ARBA" id="ARBA00023136"/>
    </source>
</evidence>
<keyword evidence="4" id="KW-0808">Transferase</keyword>
<protein>
    <recommendedName>
        <fullName evidence="9">Lipid A biosynthesis acyltransferase</fullName>
    </recommendedName>
</protein>
<organism evidence="8">
    <name type="scientific">marine metagenome</name>
    <dbReference type="NCBI Taxonomy" id="408172"/>
    <lineage>
        <taxon>unclassified sequences</taxon>
        <taxon>metagenomes</taxon>
        <taxon>ecological metagenomes</taxon>
    </lineage>
</organism>
<evidence type="ECO:0000256" key="3">
    <source>
        <dbReference type="ARBA" id="ARBA00022519"/>
    </source>
</evidence>
<evidence type="ECO:0008006" key="9">
    <source>
        <dbReference type="Google" id="ProtNLM"/>
    </source>
</evidence>
<comment type="subcellular location">
    <subcellularLocation>
        <location evidence="1">Cell inner membrane</location>
    </subcellularLocation>
</comment>
<keyword evidence="6" id="KW-0012">Acyltransferase</keyword>
<dbReference type="Pfam" id="PF03279">
    <property type="entry name" value="Lip_A_acyltrans"/>
    <property type="match status" value="1"/>
</dbReference>
<evidence type="ECO:0000313" key="8">
    <source>
        <dbReference type="EMBL" id="SVD44359.1"/>
    </source>
</evidence>
<dbReference type="GO" id="GO:0016746">
    <property type="term" value="F:acyltransferase activity"/>
    <property type="evidence" value="ECO:0007669"/>
    <property type="project" value="UniProtKB-KW"/>
</dbReference>
<dbReference type="AlphaFoldDB" id="A0A382VD14"/>
<dbReference type="GO" id="GO:0005886">
    <property type="term" value="C:plasma membrane"/>
    <property type="evidence" value="ECO:0007669"/>
    <property type="project" value="UniProtKB-SubCell"/>
</dbReference>
<evidence type="ECO:0000256" key="2">
    <source>
        <dbReference type="ARBA" id="ARBA00022475"/>
    </source>
</evidence>
<dbReference type="InterPro" id="IPR004960">
    <property type="entry name" value="LipA_acyltrans"/>
</dbReference>
<feature type="transmembrane region" description="Helical" evidence="7">
    <location>
        <begin position="12"/>
        <end position="28"/>
    </location>
</feature>
<keyword evidence="2" id="KW-1003">Cell membrane</keyword>
<keyword evidence="7" id="KW-0812">Transmembrane</keyword>
<dbReference type="EMBL" id="UINC01151005">
    <property type="protein sequence ID" value="SVD44359.1"/>
    <property type="molecule type" value="Genomic_DNA"/>
</dbReference>
<dbReference type="GO" id="GO:1901137">
    <property type="term" value="P:carbohydrate derivative biosynthetic process"/>
    <property type="evidence" value="ECO:0007669"/>
    <property type="project" value="UniProtKB-ARBA"/>
</dbReference>
<keyword evidence="3" id="KW-0997">Cell inner membrane</keyword>
<evidence type="ECO:0000256" key="7">
    <source>
        <dbReference type="SAM" id="Phobius"/>
    </source>
</evidence>
<gene>
    <name evidence="8" type="ORF">METZ01_LOCUS397213</name>
</gene>
<keyword evidence="5 7" id="KW-0472">Membrane</keyword>